<dbReference type="Proteomes" id="UP001596003">
    <property type="component" value="Unassembled WGS sequence"/>
</dbReference>
<reference evidence="3" key="1">
    <citation type="journal article" date="2019" name="Int. J. Syst. Evol. Microbiol.">
        <title>The Global Catalogue of Microorganisms (GCM) 10K type strain sequencing project: providing services to taxonomists for standard genome sequencing and annotation.</title>
        <authorList>
            <consortium name="The Broad Institute Genomics Platform"/>
            <consortium name="The Broad Institute Genome Sequencing Center for Infectious Disease"/>
            <person name="Wu L."/>
            <person name="Ma J."/>
        </authorList>
    </citation>
    <scope>NUCLEOTIDE SEQUENCE [LARGE SCALE GENOMIC DNA]</scope>
    <source>
        <strain evidence="3">NBRC 103627</strain>
    </source>
</reference>
<comment type="caution">
    <text evidence="2">The sequence shown here is derived from an EMBL/GenBank/DDBJ whole genome shotgun (WGS) entry which is preliminary data.</text>
</comment>
<sequence>MTQQHIKISQDTSALTAANANQGSNITRLQDNRQHTIVQQKLSENTTTSDLPIQRAVKDATVTWGVTHIVKLEGDSLFGNVKGDALSNELKPSEGGQLKKGDILVIDDAPVFISRRGSNQENSQKRKEDRKGEKIYEWVQVLEIIHKQGPPTIFSRNEMYVRKETIQIQEKLAQKETIKNEIELANIEDWEKEDMPKEIAKIALLWGNKGRHERRRSLGVISINKKDREKLDKGSGRHWEQEDDGWDVAKDMAYEKHEPESGKKQWRIKAVVKGTNKLVGVLIVEERDESPLYLRWMIGNPNIKGGGTALLAAVKILLQSHDTAKKIDVISAYTAKESYTKAGFVVAEDDETEDHEEHAKEDDKKNEHKKGEEFNLTLSKDDSRKTAIPEEYRSFKPKPYKKVQPNDDPSYLKDKKELDEEDSLEETMKKLGLHND</sequence>
<protein>
    <recommendedName>
        <fullName evidence="4">N-acetyltransferase domain-containing protein</fullName>
    </recommendedName>
</protein>
<evidence type="ECO:0000313" key="2">
    <source>
        <dbReference type="EMBL" id="MFC4479515.1"/>
    </source>
</evidence>
<dbReference type="EMBL" id="JBHSFY010000015">
    <property type="protein sequence ID" value="MFC4479515.1"/>
    <property type="molecule type" value="Genomic_DNA"/>
</dbReference>
<feature type="region of interest" description="Disordered" evidence="1">
    <location>
        <begin position="347"/>
        <end position="436"/>
    </location>
</feature>
<feature type="compositionally biased region" description="Basic and acidic residues" evidence="1">
    <location>
        <begin position="426"/>
        <end position="436"/>
    </location>
</feature>
<gene>
    <name evidence="2" type="ORF">ACFO3N_20720</name>
</gene>
<dbReference type="RefSeq" id="WP_379800810.1">
    <property type="nucleotide sequence ID" value="NZ_JBHSFY010000015.1"/>
</dbReference>
<name>A0ABV8ZKD6_9FLAO</name>
<evidence type="ECO:0008006" key="4">
    <source>
        <dbReference type="Google" id="ProtNLM"/>
    </source>
</evidence>
<evidence type="ECO:0000256" key="1">
    <source>
        <dbReference type="SAM" id="MobiDB-lite"/>
    </source>
</evidence>
<evidence type="ECO:0000313" key="3">
    <source>
        <dbReference type="Proteomes" id="UP001596003"/>
    </source>
</evidence>
<feature type="compositionally biased region" description="Basic and acidic residues" evidence="1">
    <location>
        <begin position="355"/>
        <end position="394"/>
    </location>
</feature>
<organism evidence="2 3">
    <name type="scientific">Flavobacterium chungangensis</name>
    <dbReference type="NCBI Taxonomy" id="2708132"/>
    <lineage>
        <taxon>Bacteria</taxon>
        <taxon>Pseudomonadati</taxon>
        <taxon>Bacteroidota</taxon>
        <taxon>Flavobacteriia</taxon>
        <taxon>Flavobacteriales</taxon>
        <taxon>Flavobacteriaceae</taxon>
        <taxon>Flavobacterium</taxon>
    </lineage>
</organism>
<keyword evidence="3" id="KW-1185">Reference proteome</keyword>
<proteinExistence type="predicted"/>
<accession>A0ABV8ZKD6</accession>